<gene>
    <name evidence="2" type="ORF">C6P46_001403</name>
</gene>
<feature type="region of interest" description="Disordered" evidence="1">
    <location>
        <begin position="68"/>
        <end position="104"/>
    </location>
</feature>
<proteinExistence type="predicted"/>
<keyword evidence="3" id="KW-1185">Reference proteome</keyword>
<evidence type="ECO:0000313" key="3">
    <source>
        <dbReference type="Proteomes" id="UP000777482"/>
    </source>
</evidence>
<organism evidence="2 3">
    <name type="scientific">Rhodotorula mucilaginosa</name>
    <name type="common">Yeast</name>
    <name type="synonym">Rhodotorula rubra</name>
    <dbReference type="NCBI Taxonomy" id="5537"/>
    <lineage>
        <taxon>Eukaryota</taxon>
        <taxon>Fungi</taxon>
        <taxon>Dikarya</taxon>
        <taxon>Basidiomycota</taxon>
        <taxon>Pucciniomycotina</taxon>
        <taxon>Microbotryomycetes</taxon>
        <taxon>Sporidiobolales</taxon>
        <taxon>Sporidiobolaceae</taxon>
        <taxon>Rhodotorula</taxon>
    </lineage>
</organism>
<dbReference type="Proteomes" id="UP000777482">
    <property type="component" value="Unassembled WGS sequence"/>
</dbReference>
<sequence length="250" mass="24973">MGSLAVGAGNLDVGAGLEKSAFGFGRNPRLVFGTSGRSLFKRQNGTAQDDNSALDDLNRVSEAIGGSENVLDLSSSNDDASLQPPAGSSMGDDGTAEGAAPEGVFGQDSPLGMGFGGKFSLQKTFPWGKPSRKHSPTSTGPRIFKLSTVDAQTAVVHSDSRQSPTAALGADPFFTTPSVFVPATPSLGPAPGSQSPTSPVGTLGTGAPASLSSSPLTVYSSSTSLPTSGSLFVTVAGAPSPTGSVTTIVH</sequence>
<name>A0A9P7B279_RHOMI</name>
<accession>A0A9P7B279</accession>
<protein>
    <submittedName>
        <fullName evidence="2">Uncharacterized protein</fullName>
    </submittedName>
</protein>
<dbReference type="EMBL" id="PUHQ01000139">
    <property type="protein sequence ID" value="KAG0654759.1"/>
    <property type="molecule type" value="Genomic_DNA"/>
</dbReference>
<comment type="caution">
    <text evidence="2">The sequence shown here is derived from an EMBL/GenBank/DDBJ whole genome shotgun (WGS) entry which is preliminary data.</text>
</comment>
<dbReference type="OrthoDB" id="2530135at2759"/>
<evidence type="ECO:0000256" key="1">
    <source>
        <dbReference type="SAM" id="MobiDB-lite"/>
    </source>
</evidence>
<feature type="compositionally biased region" description="Low complexity" evidence="1">
    <location>
        <begin position="71"/>
        <end position="82"/>
    </location>
</feature>
<dbReference type="AlphaFoldDB" id="A0A9P7B279"/>
<reference evidence="2 3" key="1">
    <citation type="submission" date="2020-11" db="EMBL/GenBank/DDBJ databases">
        <title>Kefir isolates.</title>
        <authorList>
            <person name="Marcisauskas S."/>
            <person name="Kim Y."/>
            <person name="Blasche S."/>
        </authorList>
    </citation>
    <scope>NUCLEOTIDE SEQUENCE [LARGE SCALE GENOMIC DNA]</scope>
    <source>
        <strain evidence="2 3">KR</strain>
    </source>
</reference>
<feature type="region of interest" description="Disordered" evidence="1">
    <location>
        <begin position="184"/>
        <end position="208"/>
    </location>
</feature>
<evidence type="ECO:0000313" key="2">
    <source>
        <dbReference type="EMBL" id="KAG0654759.1"/>
    </source>
</evidence>